<dbReference type="AlphaFoldDB" id="A0A2J6S6Q4"/>
<dbReference type="OrthoDB" id="10637068at2759"/>
<feature type="region of interest" description="Disordered" evidence="1">
    <location>
        <begin position="24"/>
        <end position="85"/>
    </location>
</feature>
<evidence type="ECO:0000313" key="2">
    <source>
        <dbReference type="EMBL" id="PMD46449.1"/>
    </source>
</evidence>
<accession>A0A2J6S6Q4</accession>
<sequence>MAPILRSFSKPIVQAFKDAGIEDQLKDFDHRSSPSHTHHHQPAEAGMLAHHHHPPKADKQSSKHTRTGPSQTTPHHVLWGEFGWR</sequence>
<evidence type="ECO:0000313" key="3">
    <source>
        <dbReference type="Proteomes" id="UP000235786"/>
    </source>
</evidence>
<keyword evidence="3" id="KW-1185">Reference proteome</keyword>
<protein>
    <submittedName>
        <fullName evidence="2">Uncharacterized protein</fullName>
    </submittedName>
</protein>
<dbReference type="Proteomes" id="UP000235786">
    <property type="component" value="Unassembled WGS sequence"/>
</dbReference>
<proteinExistence type="predicted"/>
<reference evidence="2 3" key="1">
    <citation type="submission" date="2016-04" db="EMBL/GenBank/DDBJ databases">
        <title>A degradative enzymes factory behind the ericoid mycorrhizal symbiosis.</title>
        <authorList>
            <consortium name="DOE Joint Genome Institute"/>
            <person name="Martino E."/>
            <person name="Morin E."/>
            <person name="Grelet G."/>
            <person name="Kuo A."/>
            <person name="Kohler A."/>
            <person name="Daghino S."/>
            <person name="Barry K."/>
            <person name="Choi C."/>
            <person name="Cichocki N."/>
            <person name="Clum A."/>
            <person name="Copeland A."/>
            <person name="Hainaut M."/>
            <person name="Haridas S."/>
            <person name="Labutti K."/>
            <person name="Lindquist E."/>
            <person name="Lipzen A."/>
            <person name="Khouja H.-R."/>
            <person name="Murat C."/>
            <person name="Ohm R."/>
            <person name="Olson A."/>
            <person name="Spatafora J."/>
            <person name="Veneault-Fourrey C."/>
            <person name="Henrissat B."/>
            <person name="Grigoriev I."/>
            <person name="Martin F."/>
            <person name="Perotto S."/>
        </authorList>
    </citation>
    <scope>NUCLEOTIDE SEQUENCE [LARGE SCALE GENOMIC DNA]</scope>
    <source>
        <strain evidence="2 3">F</strain>
    </source>
</reference>
<evidence type="ECO:0000256" key="1">
    <source>
        <dbReference type="SAM" id="MobiDB-lite"/>
    </source>
</evidence>
<organism evidence="2 3">
    <name type="scientific">Hyaloscypha variabilis (strain UAMH 11265 / GT02V1 / F)</name>
    <name type="common">Meliniomyces variabilis</name>
    <dbReference type="NCBI Taxonomy" id="1149755"/>
    <lineage>
        <taxon>Eukaryota</taxon>
        <taxon>Fungi</taxon>
        <taxon>Dikarya</taxon>
        <taxon>Ascomycota</taxon>
        <taxon>Pezizomycotina</taxon>
        <taxon>Leotiomycetes</taxon>
        <taxon>Helotiales</taxon>
        <taxon>Hyaloscyphaceae</taxon>
        <taxon>Hyaloscypha</taxon>
        <taxon>Hyaloscypha variabilis</taxon>
    </lineage>
</organism>
<dbReference type="EMBL" id="KZ613939">
    <property type="protein sequence ID" value="PMD46449.1"/>
    <property type="molecule type" value="Genomic_DNA"/>
</dbReference>
<gene>
    <name evidence="2" type="ORF">L207DRAFT_628996</name>
</gene>
<name>A0A2J6S6Q4_HYAVF</name>